<dbReference type="SUPFAM" id="SSF46894">
    <property type="entry name" value="C-terminal effector domain of the bipartite response regulators"/>
    <property type="match status" value="1"/>
</dbReference>
<dbReference type="Gene3D" id="3.40.50.2300">
    <property type="match status" value="1"/>
</dbReference>
<protein>
    <recommendedName>
        <fullName evidence="8">LuxR family transcriptional regulator</fullName>
    </recommendedName>
</protein>
<accession>A0A0N8H9I1</accession>
<dbReference type="PROSITE" id="PS50110">
    <property type="entry name" value="RESPONSE_REGULATORY"/>
    <property type="match status" value="1"/>
</dbReference>
<evidence type="ECO:0000313" key="7">
    <source>
        <dbReference type="Proteomes" id="UP000050454"/>
    </source>
</evidence>
<feature type="domain" description="HTH luxR-type" evidence="4">
    <location>
        <begin position="143"/>
        <end position="208"/>
    </location>
</feature>
<feature type="modified residue" description="4-aspartylphosphate" evidence="3">
    <location>
        <position position="56"/>
    </location>
</feature>
<dbReference type="InterPro" id="IPR016032">
    <property type="entry name" value="Sig_transdc_resp-reg_C-effctor"/>
</dbReference>
<dbReference type="PRINTS" id="PR00038">
    <property type="entry name" value="HTHLUXR"/>
</dbReference>
<gene>
    <name evidence="6" type="ORF">AFM12_14715</name>
</gene>
<keyword evidence="7" id="KW-1185">Reference proteome</keyword>
<dbReference type="EMBL" id="LGTQ01000011">
    <property type="protein sequence ID" value="KPM47436.1"/>
    <property type="molecule type" value="Genomic_DNA"/>
</dbReference>
<dbReference type="Pfam" id="PF00196">
    <property type="entry name" value="GerE"/>
    <property type="match status" value="1"/>
</dbReference>
<dbReference type="SMART" id="SM00448">
    <property type="entry name" value="REC"/>
    <property type="match status" value="1"/>
</dbReference>
<evidence type="ECO:0000313" key="6">
    <source>
        <dbReference type="EMBL" id="KPM47436.1"/>
    </source>
</evidence>
<feature type="domain" description="Response regulatory" evidence="5">
    <location>
        <begin position="5"/>
        <end position="121"/>
    </location>
</feature>
<dbReference type="PANTHER" id="PTHR43214:SF43">
    <property type="entry name" value="TWO-COMPONENT RESPONSE REGULATOR"/>
    <property type="match status" value="1"/>
</dbReference>
<dbReference type="CDD" id="cd06170">
    <property type="entry name" value="LuxR_C_like"/>
    <property type="match status" value="1"/>
</dbReference>
<dbReference type="CDD" id="cd17535">
    <property type="entry name" value="REC_NarL-like"/>
    <property type="match status" value="1"/>
</dbReference>
<evidence type="ECO:0000256" key="3">
    <source>
        <dbReference type="PROSITE-ProRule" id="PRU00169"/>
    </source>
</evidence>
<evidence type="ECO:0008006" key="8">
    <source>
        <dbReference type="Google" id="ProtNLM"/>
    </source>
</evidence>
<keyword evidence="1 3" id="KW-0597">Phosphoprotein</keyword>
<dbReference type="SUPFAM" id="SSF52172">
    <property type="entry name" value="CheY-like"/>
    <property type="match status" value="1"/>
</dbReference>
<sequence>MNEISVAIVEDIDQIREGLKYVIEYTEGFHCIGAFESGELALESLPESPAEVVLMDINLPGIQGPDCVKQLKKQLPGTQFMMFTVFEDDENVFEAIKSGASGYILKSTPPHKVLEAIREIHQGGSPMTASIARKVIQHFQKPKTSDNFSLTPRETEILNLLAKGLFYKEIADTFGTSTGTVRQQIHKIYEKLHVQNRTEALLKFKGDS</sequence>
<evidence type="ECO:0000259" key="5">
    <source>
        <dbReference type="PROSITE" id="PS50110"/>
    </source>
</evidence>
<dbReference type="STRING" id="1605367.AFM12_14715"/>
<dbReference type="InterPro" id="IPR011006">
    <property type="entry name" value="CheY-like_superfamily"/>
</dbReference>
<dbReference type="InterPro" id="IPR000792">
    <property type="entry name" value="Tscrpt_reg_LuxR_C"/>
</dbReference>
<dbReference type="Proteomes" id="UP000050454">
    <property type="component" value="Unassembled WGS sequence"/>
</dbReference>
<comment type="caution">
    <text evidence="6">The sequence shown here is derived from an EMBL/GenBank/DDBJ whole genome shotgun (WGS) entry which is preliminary data.</text>
</comment>
<dbReference type="InterPro" id="IPR001789">
    <property type="entry name" value="Sig_transdc_resp-reg_receiver"/>
</dbReference>
<name>A0A0N8H9I1_9BACT</name>
<reference evidence="6 7" key="1">
    <citation type="submission" date="2015-07" db="EMBL/GenBank/DDBJ databases">
        <title>The draft genome sequence of Leadbetterella sp. JN14-9.</title>
        <authorList>
            <person name="Liu Y."/>
            <person name="Du J."/>
            <person name="Shao Z."/>
        </authorList>
    </citation>
    <scope>NUCLEOTIDE SEQUENCE [LARGE SCALE GENOMIC DNA]</scope>
    <source>
        <strain evidence="6 7">JN14-9</strain>
    </source>
</reference>
<dbReference type="SMART" id="SM00421">
    <property type="entry name" value="HTH_LUXR"/>
    <property type="match status" value="1"/>
</dbReference>
<dbReference type="InterPro" id="IPR058245">
    <property type="entry name" value="NreC/VraR/RcsB-like_REC"/>
</dbReference>
<keyword evidence="2" id="KW-0238">DNA-binding</keyword>
<dbReference type="InterPro" id="IPR039420">
    <property type="entry name" value="WalR-like"/>
</dbReference>
<organism evidence="6 7">
    <name type="scientific">Jiulongibacter sediminis</name>
    <dbReference type="NCBI Taxonomy" id="1605367"/>
    <lineage>
        <taxon>Bacteria</taxon>
        <taxon>Pseudomonadati</taxon>
        <taxon>Bacteroidota</taxon>
        <taxon>Cytophagia</taxon>
        <taxon>Cytophagales</taxon>
        <taxon>Leadbetterellaceae</taxon>
        <taxon>Jiulongibacter</taxon>
    </lineage>
</organism>
<evidence type="ECO:0000256" key="1">
    <source>
        <dbReference type="ARBA" id="ARBA00022553"/>
    </source>
</evidence>
<evidence type="ECO:0000256" key="2">
    <source>
        <dbReference type="ARBA" id="ARBA00023125"/>
    </source>
</evidence>
<dbReference type="AlphaFoldDB" id="A0A0N8H9I1"/>
<dbReference type="PROSITE" id="PS50043">
    <property type="entry name" value="HTH_LUXR_2"/>
    <property type="match status" value="1"/>
</dbReference>
<dbReference type="GO" id="GO:0003677">
    <property type="term" value="F:DNA binding"/>
    <property type="evidence" value="ECO:0007669"/>
    <property type="project" value="UniProtKB-KW"/>
</dbReference>
<dbReference type="Pfam" id="PF00072">
    <property type="entry name" value="Response_reg"/>
    <property type="match status" value="1"/>
</dbReference>
<dbReference type="PANTHER" id="PTHR43214">
    <property type="entry name" value="TWO-COMPONENT RESPONSE REGULATOR"/>
    <property type="match status" value="1"/>
</dbReference>
<dbReference type="OrthoDB" id="9797341at2"/>
<dbReference type="GO" id="GO:0006355">
    <property type="term" value="P:regulation of DNA-templated transcription"/>
    <property type="evidence" value="ECO:0007669"/>
    <property type="project" value="InterPro"/>
</dbReference>
<proteinExistence type="predicted"/>
<dbReference type="GO" id="GO:0000160">
    <property type="term" value="P:phosphorelay signal transduction system"/>
    <property type="evidence" value="ECO:0007669"/>
    <property type="project" value="InterPro"/>
</dbReference>
<evidence type="ECO:0000259" key="4">
    <source>
        <dbReference type="PROSITE" id="PS50043"/>
    </source>
</evidence>